<reference evidence="2" key="2">
    <citation type="journal article" date="2009" name="Genome Res.">
        <title>Comparative genomic analyses of the human fungal pathogens Coccidioides and their relatives.</title>
        <authorList>
            <person name="Sharpton T.J."/>
            <person name="Stajich J.E."/>
            <person name="Rounsley S.D."/>
            <person name="Gardner M.J."/>
            <person name="Wortman J.R."/>
            <person name="Jordar V.S."/>
            <person name="Maiti R."/>
            <person name="Kodira C.D."/>
            <person name="Neafsey D.E."/>
            <person name="Zeng Q."/>
            <person name="Hung C.-Y."/>
            <person name="McMahan C."/>
            <person name="Muszewska A."/>
            <person name="Grynberg M."/>
            <person name="Mandel M.A."/>
            <person name="Kellner E.M."/>
            <person name="Barker B.M."/>
            <person name="Galgiani J.N."/>
            <person name="Orbach M.J."/>
            <person name="Kirkland T.N."/>
            <person name="Cole G.T."/>
            <person name="Henn M.R."/>
            <person name="Birren B.W."/>
            <person name="Taylor J.W."/>
        </authorList>
    </citation>
    <scope>NUCLEOTIDE SEQUENCE [LARGE SCALE GENOMIC DNA]</scope>
    <source>
        <strain evidence="2">RMSCC 3488</strain>
    </source>
</reference>
<sequence>MYQKIAVDSPDGFKTGQITVIRSQIDKGFRLLNGNRNRNSAPGYEAKSKSLAGWCVGHYQQSRSPKLHKPTALLHHAKQKQAVFATNPFCCDRSRDAELSIFERMHRKLGISLWRQNNLTPSE</sequence>
<evidence type="ECO:0000313" key="1">
    <source>
        <dbReference type="EMBL" id="KMM64766.1"/>
    </source>
</evidence>
<name>A0A0J6EW28_COCPO</name>
<dbReference type="EMBL" id="DS268109">
    <property type="protein sequence ID" value="KMM64766.1"/>
    <property type="molecule type" value="Genomic_DNA"/>
</dbReference>
<dbReference type="AlphaFoldDB" id="A0A0J6EW28"/>
<dbReference type="VEuPathDB" id="FungiDB:CPAG_01118"/>
<protein>
    <submittedName>
        <fullName evidence="1">Uncharacterized protein</fullName>
    </submittedName>
</protein>
<accession>A0A0J6EW28</accession>
<reference evidence="1 2" key="1">
    <citation type="submission" date="2007-06" db="EMBL/GenBank/DDBJ databases">
        <title>The Genome Sequence of Coccidioides posadasii RMSCC_3488.</title>
        <authorList>
            <consortium name="Coccidioides Genome Resources Consortium"/>
            <consortium name="The Broad Institute Genome Sequencing Platform"/>
            <person name="Henn M.R."/>
            <person name="Sykes S."/>
            <person name="Young S."/>
            <person name="Jaffe D."/>
            <person name="Berlin A."/>
            <person name="Alvarez P."/>
            <person name="Butler J."/>
            <person name="Gnerre S."/>
            <person name="Grabherr M."/>
            <person name="Mauceli E."/>
            <person name="Brockman W."/>
            <person name="Kodira C."/>
            <person name="Alvarado L."/>
            <person name="Zeng Q."/>
            <person name="Crawford M."/>
            <person name="Antoine C."/>
            <person name="Devon K."/>
            <person name="Galgiani J."/>
            <person name="Orsborn K."/>
            <person name="Lewis M.L."/>
            <person name="Nusbaum C."/>
            <person name="Galagan J."/>
            <person name="Birren B."/>
        </authorList>
    </citation>
    <scope>NUCLEOTIDE SEQUENCE [LARGE SCALE GENOMIC DNA]</scope>
    <source>
        <strain evidence="1 2">RMSCC 3488</strain>
    </source>
</reference>
<reference evidence="2" key="3">
    <citation type="journal article" date="2010" name="Genome Res.">
        <title>Population genomic sequencing of Coccidioides fungi reveals recent hybridization and transposon control.</title>
        <authorList>
            <person name="Neafsey D.E."/>
            <person name="Barker B.M."/>
            <person name="Sharpton T.J."/>
            <person name="Stajich J.E."/>
            <person name="Park D.J."/>
            <person name="Whiston E."/>
            <person name="Hung C.-Y."/>
            <person name="McMahan C."/>
            <person name="White J."/>
            <person name="Sykes S."/>
            <person name="Heiman D."/>
            <person name="Young S."/>
            <person name="Zeng Q."/>
            <person name="Abouelleil A."/>
            <person name="Aftuck L."/>
            <person name="Bessette D."/>
            <person name="Brown A."/>
            <person name="FitzGerald M."/>
            <person name="Lui A."/>
            <person name="Macdonald J.P."/>
            <person name="Priest M."/>
            <person name="Orbach M.J."/>
            <person name="Galgiani J.N."/>
            <person name="Kirkland T.N."/>
            <person name="Cole G.T."/>
            <person name="Birren B.W."/>
            <person name="Henn M.R."/>
            <person name="Taylor J.W."/>
            <person name="Rounsley S.D."/>
        </authorList>
    </citation>
    <scope>NUCLEOTIDE SEQUENCE [LARGE SCALE GENOMIC DNA]</scope>
    <source>
        <strain evidence="2">RMSCC 3488</strain>
    </source>
</reference>
<organism evidence="1 2">
    <name type="scientific">Coccidioides posadasii RMSCC 3488</name>
    <dbReference type="NCBI Taxonomy" id="454284"/>
    <lineage>
        <taxon>Eukaryota</taxon>
        <taxon>Fungi</taxon>
        <taxon>Dikarya</taxon>
        <taxon>Ascomycota</taxon>
        <taxon>Pezizomycotina</taxon>
        <taxon>Eurotiomycetes</taxon>
        <taxon>Eurotiomycetidae</taxon>
        <taxon>Onygenales</taxon>
        <taxon>Onygenaceae</taxon>
        <taxon>Coccidioides</taxon>
    </lineage>
</organism>
<proteinExistence type="predicted"/>
<evidence type="ECO:0000313" key="2">
    <source>
        <dbReference type="Proteomes" id="UP000054567"/>
    </source>
</evidence>
<dbReference type="Proteomes" id="UP000054567">
    <property type="component" value="Unassembled WGS sequence"/>
</dbReference>
<gene>
    <name evidence="1" type="ORF">CPAG_01118</name>
</gene>